<evidence type="ECO:0000259" key="11">
    <source>
        <dbReference type="PROSITE" id="PS52029"/>
    </source>
</evidence>
<dbReference type="PANTHER" id="PTHR30582">
    <property type="entry name" value="L,D-TRANSPEPTIDASE"/>
    <property type="match status" value="1"/>
</dbReference>
<dbReference type="GO" id="GO:0071972">
    <property type="term" value="F:peptidoglycan L,D-transpeptidase activity"/>
    <property type="evidence" value="ECO:0007669"/>
    <property type="project" value="TreeGrafter"/>
</dbReference>
<dbReference type="CDD" id="cd16913">
    <property type="entry name" value="YkuD_like"/>
    <property type="match status" value="1"/>
</dbReference>
<keyword evidence="7 9" id="KW-0573">Peptidoglycan synthesis</keyword>
<dbReference type="KEGG" id="bcop:JD108_06955"/>
<dbReference type="Gene3D" id="1.10.101.10">
    <property type="entry name" value="PGBD-like superfamily/PGBD"/>
    <property type="match status" value="1"/>
</dbReference>
<dbReference type="RefSeq" id="WP_198829138.1">
    <property type="nucleotide sequence ID" value="NZ_CP066308.1"/>
</dbReference>
<comment type="pathway">
    <text evidence="1 9">Cell wall biogenesis; peptidoglycan biosynthesis.</text>
</comment>
<keyword evidence="6 9" id="KW-0133">Cell shape</keyword>
<organism evidence="12 14">
    <name type="scientific">Brevibacillus composti</name>
    <dbReference type="NCBI Taxonomy" id="2796470"/>
    <lineage>
        <taxon>Bacteria</taxon>
        <taxon>Bacillati</taxon>
        <taxon>Bacillota</taxon>
        <taxon>Bacilli</taxon>
        <taxon>Bacillales</taxon>
        <taxon>Paenibacillaceae</taxon>
        <taxon>Brevibacillus</taxon>
    </lineage>
</organism>
<dbReference type="GO" id="GO:0005576">
    <property type="term" value="C:extracellular region"/>
    <property type="evidence" value="ECO:0007669"/>
    <property type="project" value="TreeGrafter"/>
</dbReference>
<evidence type="ECO:0000256" key="10">
    <source>
        <dbReference type="SAM" id="SignalP"/>
    </source>
</evidence>
<gene>
    <name evidence="12" type="ORF">JD108_06955</name>
    <name evidence="13" type="ORF">KDJ56_06635</name>
</gene>
<keyword evidence="15" id="KW-1185">Reference proteome</keyword>
<dbReference type="InterPro" id="IPR038063">
    <property type="entry name" value="Transpep_catalytic_dom"/>
</dbReference>
<dbReference type="GO" id="GO:0008360">
    <property type="term" value="P:regulation of cell shape"/>
    <property type="evidence" value="ECO:0007669"/>
    <property type="project" value="UniProtKB-UniRule"/>
</dbReference>
<keyword evidence="5" id="KW-0378">Hydrolase</keyword>
<evidence type="ECO:0000256" key="4">
    <source>
        <dbReference type="ARBA" id="ARBA00022679"/>
    </source>
</evidence>
<evidence type="ECO:0000256" key="9">
    <source>
        <dbReference type="PROSITE-ProRule" id="PRU01373"/>
    </source>
</evidence>
<dbReference type="InterPro" id="IPR036365">
    <property type="entry name" value="PGBD-like_sf"/>
</dbReference>
<dbReference type="Proteomes" id="UP000595847">
    <property type="component" value="Chromosome"/>
</dbReference>
<dbReference type="Pfam" id="PF03734">
    <property type="entry name" value="YkuD"/>
    <property type="match status" value="1"/>
</dbReference>
<dbReference type="SUPFAM" id="SSF47090">
    <property type="entry name" value="PGBD-like"/>
    <property type="match status" value="1"/>
</dbReference>
<dbReference type="InterPro" id="IPR005490">
    <property type="entry name" value="LD_TPept_cat_dom"/>
</dbReference>
<dbReference type="EMBL" id="CP073708">
    <property type="protein sequence ID" value="QUO42643.1"/>
    <property type="molecule type" value="Genomic_DNA"/>
</dbReference>
<evidence type="ECO:0000256" key="7">
    <source>
        <dbReference type="ARBA" id="ARBA00022984"/>
    </source>
</evidence>
<keyword evidence="8 9" id="KW-0961">Cell wall biogenesis/degradation</keyword>
<evidence type="ECO:0000256" key="1">
    <source>
        <dbReference type="ARBA" id="ARBA00004752"/>
    </source>
</evidence>
<feature type="chain" id="PRO_5032806306" evidence="10">
    <location>
        <begin position="24"/>
        <end position="219"/>
    </location>
</feature>
<evidence type="ECO:0000256" key="5">
    <source>
        <dbReference type="ARBA" id="ARBA00022801"/>
    </source>
</evidence>
<feature type="signal peptide" evidence="10">
    <location>
        <begin position="1"/>
        <end position="23"/>
    </location>
</feature>
<dbReference type="InterPro" id="IPR036366">
    <property type="entry name" value="PGBDSf"/>
</dbReference>
<accession>A0A7T5JPX0</accession>
<dbReference type="Pfam" id="PF01471">
    <property type="entry name" value="PG_binding_1"/>
    <property type="match status" value="1"/>
</dbReference>
<dbReference type="UniPathway" id="UPA00219"/>
<keyword evidence="10" id="KW-0732">Signal</keyword>
<evidence type="ECO:0000313" key="15">
    <source>
        <dbReference type="Proteomes" id="UP000677234"/>
    </source>
</evidence>
<feature type="domain" description="L,D-TPase catalytic" evidence="11">
    <location>
        <begin position="30"/>
        <end position="140"/>
    </location>
</feature>
<reference evidence="13" key="2">
    <citation type="submission" date="2021-04" db="EMBL/GenBank/DDBJ databases">
        <title>Brevibacillus composti FJAT-54423, complete genome.</title>
        <authorList>
            <person name="Tang R."/>
        </authorList>
    </citation>
    <scope>NUCLEOTIDE SEQUENCE</scope>
    <source>
        <strain evidence="13">FJAT-54424</strain>
    </source>
</reference>
<dbReference type="InterPro" id="IPR002477">
    <property type="entry name" value="Peptidoglycan-bd-like"/>
</dbReference>
<dbReference type="InterPro" id="IPR050979">
    <property type="entry name" value="LD-transpeptidase"/>
</dbReference>
<dbReference type="EMBL" id="CP066308">
    <property type="protein sequence ID" value="QQE75617.1"/>
    <property type="molecule type" value="Genomic_DNA"/>
</dbReference>
<dbReference type="GO" id="GO:0071555">
    <property type="term" value="P:cell wall organization"/>
    <property type="evidence" value="ECO:0007669"/>
    <property type="project" value="UniProtKB-UniRule"/>
</dbReference>
<evidence type="ECO:0000256" key="2">
    <source>
        <dbReference type="ARBA" id="ARBA00005992"/>
    </source>
</evidence>
<evidence type="ECO:0000256" key="3">
    <source>
        <dbReference type="ARBA" id="ARBA00022676"/>
    </source>
</evidence>
<reference evidence="12 14" key="1">
    <citation type="submission" date="2020-12" db="EMBL/GenBank/DDBJ databases">
        <title>strain FJAT-54423T represents a novel species of the genus Brevibacillus.</title>
        <authorList>
            <person name="Tang R."/>
        </authorList>
    </citation>
    <scope>NUCLEOTIDE SEQUENCE [LARGE SCALE GENOMIC DNA]</scope>
    <source>
        <strain evidence="12 14">FJAT-54423</strain>
    </source>
</reference>
<proteinExistence type="inferred from homology"/>
<dbReference type="Proteomes" id="UP000677234">
    <property type="component" value="Chromosome"/>
</dbReference>
<sequence>MKALVSVLSMILMLILPLSAVHAEQRDEPVYVYINLWQNKLYLKTEAGEELASYKIAPGAVDTPSPVGSFQINQKALNWGGGFGSRWLGINVEWGTYGIHGTNRPEFIGRYVSHGCFRMKNRDIEKLYPQVKVGTKVIIDGPIMGHERLTYRILVPGSRGALVKLVQNRLKAAGYYHGRVNGQFDKQTERAVYRFQKSEGLPVTGQIGLEDMLYLGIVE</sequence>
<comment type="similarity">
    <text evidence="2">Belongs to the YkuD family.</text>
</comment>
<dbReference type="PROSITE" id="PS52029">
    <property type="entry name" value="LD_TPASE"/>
    <property type="match status" value="1"/>
</dbReference>
<protein>
    <submittedName>
        <fullName evidence="12">L,D-transpeptidase family protein</fullName>
    </submittedName>
</protein>
<evidence type="ECO:0000313" key="14">
    <source>
        <dbReference type="Proteomes" id="UP000595847"/>
    </source>
</evidence>
<dbReference type="GO" id="GO:0016757">
    <property type="term" value="F:glycosyltransferase activity"/>
    <property type="evidence" value="ECO:0007669"/>
    <property type="project" value="UniProtKB-KW"/>
</dbReference>
<feature type="active site" description="Nucleophile" evidence="9">
    <location>
        <position position="116"/>
    </location>
</feature>
<dbReference type="Gene3D" id="2.40.440.10">
    <property type="entry name" value="L,D-transpeptidase catalytic domain-like"/>
    <property type="match status" value="1"/>
</dbReference>
<evidence type="ECO:0000256" key="8">
    <source>
        <dbReference type="ARBA" id="ARBA00023316"/>
    </source>
</evidence>
<dbReference type="SUPFAM" id="SSF141523">
    <property type="entry name" value="L,D-transpeptidase catalytic domain-like"/>
    <property type="match status" value="1"/>
</dbReference>
<keyword evidence="4" id="KW-0808">Transferase</keyword>
<feature type="active site" description="Proton donor/acceptor" evidence="9">
    <location>
        <position position="100"/>
    </location>
</feature>
<keyword evidence="3" id="KW-0328">Glycosyltransferase</keyword>
<dbReference type="AlphaFoldDB" id="A0A7T5JPX0"/>
<evidence type="ECO:0000313" key="12">
    <source>
        <dbReference type="EMBL" id="QQE75617.1"/>
    </source>
</evidence>
<dbReference type="PANTHER" id="PTHR30582:SF24">
    <property type="entry name" value="L,D-TRANSPEPTIDASE ERFK_SRFK-RELATED"/>
    <property type="match status" value="1"/>
</dbReference>
<dbReference type="GO" id="GO:0018104">
    <property type="term" value="P:peptidoglycan-protein cross-linking"/>
    <property type="evidence" value="ECO:0007669"/>
    <property type="project" value="TreeGrafter"/>
</dbReference>
<name>A0A7T5JPX0_9BACL</name>
<evidence type="ECO:0000256" key="6">
    <source>
        <dbReference type="ARBA" id="ARBA00022960"/>
    </source>
</evidence>
<evidence type="ECO:0000313" key="13">
    <source>
        <dbReference type="EMBL" id="QUO42643.1"/>
    </source>
</evidence>